<dbReference type="RefSeq" id="WP_126627340.1">
    <property type="nucleotide sequence ID" value="NZ_BIFT01000001.1"/>
</dbReference>
<dbReference type="InterPro" id="IPR010982">
    <property type="entry name" value="Lambda_DNA-bd_dom_sf"/>
</dbReference>
<dbReference type="GO" id="GO:0003677">
    <property type="term" value="F:DNA binding"/>
    <property type="evidence" value="ECO:0007669"/>
    <property type="project" value="InterPro"/>
</dbReference>
<dbReference type="SUPFAM" id="SSF55781">
    <property type="entry name" value="GAF domain-like"/>
    <property type="match status" value="1"/>
</dbReference>
<organism evidence="2 3">
    <name type="scientific">Dictyobacter alpinus</name>
    <dbReference type="NCBI Taxonomy" id="2014873"/>
    <lineage>
        <taxon>Bacteria</taxon>
        <taxon>Bacillati</taxon>
        <taxon>Chloroflexota</taxon>
        <taxon>Ktedonobacteria</taxon>
        <taxon>Ktedonobacterales</taxon>
        <taxon>Dictyobacteraceae</taxon>
        <taxon>Dictyobacter</taxon>
    </lineage>
</organism>
<dbReference type="OrthoDB" id="153391at2"/>
<evidence type="ECO:0000313" key="2">
    <source>
        <dbReference type="EMBL" id="GCE26939.1"/>
    </source>
</evidence>
<dbReference type="CDD" id="cd00093">
    <property type="entry name" value="HTH_XRE"/>
    <property type="match status" value="1"/>
</dbReference>
<dbReference type="AlphaFoldDB" id="A0A402B6H5"/>
<dbReference type="Gene3D" id="1.10.260.40">
    <property type="entry name" value="lambda repressor-like DNA-binding domains"/>
    <property type="match status" value="1"/>
</dbReference>
<dbReference type="InterPro" id="IPR029016">
    <property type="entry name" value="GAF-like_dom_sf"/>
</dbReference>
<feature type="region of interest" description="Disordered" evidence="1">
    <location>
        <begin position="1"/>
        <end position="62"/>
    </location>
</feature>
<dbReference type="InterPro" id="IPR001387">
    <property type="entry name" value="Cro/C1-type_HTH"/>
</dbReference>
<dbReference type="Gene3D" id="3.30.450.40">
    <property type="match status" value="1"/>
</dbReference>
<accession>A0A402B6H5</accession>
<comment type="caution">
    <text evidence="2">The sequence shown here is derived from an EMBL/GenBank/DDBJ whole genome shotgun (WGS) entry which is preliminary data.</text>
</comment>
<feature type="compositionally biased region" description="Polar residues" evidence="1">
    <location>
        <begin position="22"/>
        <end position="34"/>
    </location>
</feature>
<dbReference type="Proteomes" id="UP000287171">
    <property type="component" value="Unassembled WGS sequence"/>
</dbReference>
<sequence length="401" mass="45103">MGNESFPNEQQKKKRGRPVGSHSMSSGTASQQKKLSGKRLPARSSSAPTKATVIPSSTTEEDDLSATPFCAFLRSIMQHDRAELARVARELSVAENTVYRWMNGTSEPRAGHLKKLPAAIPTYSTQLTAVINQTFGDILSASVVSVHEVRKEVYQNVLEIGASSQDDDTRFWHVTECIFEEALRQLDSERHGLAITYARLMSTHEDGIHSLREVRMRGHTPWADSMESRVFLGVTSMVGSAAISQRIQIWNNKDGDRTLVEIDEHEHSACAVPVRRGNLLAGVLVVSSTQSDFFKDSTTCQIVAEYALLMGVALCDRDFHPSALLHLRPMPPLGWQRKKINHSYLNRIITYARTHQMSRRDAEFWIEREMELEFEEEAHRLLVLRGQDQPLSIVSNTPSDH</sequence>
<protein>
    <recommendedName>
        <fullName evidence="4">GAF domain-containing protein</fullName>
    </recommendedName>
</protein>
<dbReference type="EMBL" id="BIFT01000001">
    <property type="protein sequence ID" value="GCE26939.1"/>
    <property type="molecule type" value="Genomic_DNA"/>
</dbReference>
<gene>
    <name evidence="2" type="ORF">KDA_24230</name>
</gene>
<proteinExistence type="predicted"/>
<name>A0A402B6H5_9CHLR</name>
<feature type="compositionally biased region" description="Polar residues" evidence="1">
    <location>
        <begin position="43"/>
        <end position="58"/>
    </location>
</feature>
<evidence type="ECO:0008006" key="4">
    <source>
        <dbReference type="Google" id="ProtNLM"/>
    </source>
</evidence>
<evidence type="ECO:0000256" key="1">
    <source>
        <dbReference type="SAM" id="MobiDB-lite"/>
    </source>
</evidence>
<keyword evidence="3" id="KW-1185">Reference proteome</keyword>
<evidence type="ECO:0000313" key="3">
    <source>
        <dbReference type="Proteomes" id="UP000287171"/>
    </source>
</evidence>
<reference evidence="3" key="1">
    <citation type="submission" date="2018-12" db="EMBL/GenBank/DDBJ databases">
        <title>Tengunoibacter tsumagoiensis gen. nov., sp. nov., Dictyobacter kobayashii sp. nov., D. alpinus sp. nov., and D. joshuensis sp. nov. and description of Dictyobacteraceae fam. nov. within the order Ktedonobacterales isolated from Tengu-no-mugimeshi.</title>
        <authorList>
            <person name="Wang C.M."/>
            <person name="Zheng Y."/>
            <person name="Sakai Y."/>
            <person name="Toyoda A."/>
            <person name="Minakuchi Y."/>
            <person name="Abe K."/>
            <person name="Yokota A."/>
            <person name="Yabe S."/>
        </authorList>
    </citation>
    <scope>NUCLEOTIDE SEQUENCE [LARGE SCALE GENOMIC DNA]</scope>
    <source>
        <strain evidence="3">Uno16</strain>
    </source>
</reference>